<dbReference type="EMBL" id="JAUNZN010000009">
    <property type="protein sequence ID" value="KAK4816054.1"/>
    <property type="molecule type" value="Genomic_DNA"/>
</dbReference>
<accession>A0AAN7N1M4</accession>
<evidence type="ECO:0000256" key="1">
    <source>
        <dbReference type="ARBA" id="ARBA00022723"/>
    </source>
</evidence>
<keyword evidence="3" id="KW-0862">Zinc</keyword>
<organism evidence="6 7">
    <name type="scientific">Mycteria americana</name>
    <name type="common">Wood stork</name>
    <dbReference type="NCBI Taxonomy" id="33587"/>
    <lineage>
        <taxon>Eukaryota</taxon>
        <taxon>Metazoa</taxon>
        <taxon>Chordata</taxon>
        <taxon>Craniata</taxon>
        <taxon>Vertebrata</taxon>
        <taxon>Euteleostomi</taxon>
        <taxon>Archelosauria</taxon>
        <taxon>Archosauria</taxon>
        <taxon>Dinosauria</taxon>
        <taxon>Saurischia</taxon>
        <taxon>Theropoda</taxon>
        <taxon>Coelurosauria</taxon>
        <taxon>Aves</taxon>
        <taxon>Neognathae</taxon>
        <taxon>Neoaves</taxon>
        <taxon>Aequornithes</taxon>
        <taxon>Ciconiiformes</taxon>
        <taxon>Ciconiidae</taxon>
        <taxon>Mycteria</taxon>
    </lineage>
</organism>
<dbReference type="PROSITE" id="PS00518">
    <property type="entry name" value="ZF_RING_1"/>
    <property type="match status" value="1"/>
</dbReference>
<dbReference type="Gene3D" id="3.30.40.10">
    <property type="entry name" value="Zinc/RING finger domain, C3HC4 (zinc finger)"/>
    <property type="match status" value="1"/>
</dbReference>
<name>A0AAN7N1M4_MYCAM</name>
<evidence type="ECO:0000256" key="2">
    <source>
        <dbReference type="ARBA" id="ARBA00022771"/>
    </source>
</evidence>
<sequence length="66" mass="7000">MASGTAEAQEQSSCATTASTSQGQRARWWEAAAGGPCPICLGEVNNAADTNTCCHLFCFVCIWQWA</sequence>
<dbReference type="AlphaFoldDB" id="A0AAN7N1M4"/>
<dbReference type="Proteomes" id="UP001333110">
    <property type="component" value="Unassembled WGS sequence"/>
</dbReference>
<evidence type="ECO:0000259" key="5">
    <source>
        <dbReference type="Pfam" id="PF00097"/>
    </source>
</evidence>
<protein>
    <recommendedName>
        <fullName evidence="5">Zinc finger C3HC4 RING-type domain-containing protein</fullName>
    </recommendedName>
</protein>
<dbReference type="InterPro" id="IPR018957">
    <property type="entry name" value="Znf_C3HC4_RING-type"/>
</dbReference>
<evidence type="ECO:0000256" key="4">
    <source>
        <dbReference type="SAM" id="MobiDB-lite"/>
    </source>
</evidence>
<dbReference type="InterPro" id="IPR013083">
    <property type="entry name" value="Znf_RING/FYVE/PHD"/>
</dbReference>
<gene>
    <name evidence="6" type="ORF">QYF61_011062</name>
</gene>
<keyword evidence="7" id="KW-1185">Reference proteome</keyword>
<evidence type="ECO:0000256" key="3">
    <source>
        <dbReference type="ARBA" id="ARBA00022833"/>
    </source>
</evidence>
<comment type="caution">
    <text evidence="6">The sequence shown here is derived from an EMBL/GenBank/DDBJ whole genome shotgun (WGS) entry which is preliminary data.</text>
</comment>
<feature type="region of interest" description="Disordered" evidence="4">
    <location>
        <begin position="1"/>
        <end position="22"/>
    </location>
</feature>
<dbReference type="Pfam" id="PF00097">
    <property type="entry name" value="zf-C3HC4"/>
    <property type="match status" value="1"/>
</dbReference>
<keyword evidence="2" id="KW-0863">Zinc-finger</keyword>
<evidence type="ECO:0000313" key="7">
    <source>
        <dbReference type="Proteomes" id="UP001333110"/>
    </source>
</evidence>
<keyword evidence="1" id="KW-0479">Metal-binding</keyword>
<feature type="compositionally biased region" description="Low complexity" evidence="4">
    <location>
        <begin position="8"/>
        <end position="22"/>
    </location>
</feature>
<reference evidence="6 7" key="1">
    <citation type="journal article" date="2023" name="J. Hered.">
        <title>Chromosome-level genome of the wood stork (Mycteria americana) provides insight into avian chromosome evolution.</title>
        <authorList>
            <person name="Flamio R. Jr."/>
            <person name="Ramstad K.M."/>
        </authorList>
    </citation>
    <scope>NUCLEOTIDE SEQUENCE [LARGE SCALE GENOMIC DNA]</scope>
    <source>
        <strain evidence="6">JAX WOST 10</strain>
    </source>
</reference>
<dbReference type="InterPro" id="IPR017907">
    <property type="entry name" value="Znf_RING_CS"/>
</dbReference>
<evidence type="ECO:0000313" key="6">
    <source>
        <dbReference type="EMBL" id="KAK4816054.1"/>
    </source>
</evidence>
<dbReference type="SUPFAM" id="SSF57850">
    <property type="entry name" value="RING/U-box"/>
    <property type="match status" value="1"/>
</dbReference>
<proteinExistence type="predicted"/>
<feature type="domain" description="Zinc finger C3HC4 RING-type" evidence="5">
    <location>
        <begin position="37"/>
        <end position="65"/>
    </location>
</feature>
<dbReference type="GO" id="GO:0008270">
    <property type="term" value="F:zinc ion binding"/>
    <property type="evidence" value="ECO:0007669"/>
    <property type="project" value="UniProtKB-KW"/>
</dbReference>